<dbReference type="PANTHER" id="PTHR11139:SF125">
    <property type="entry name" value="SERINE_THREONINE-PROTEIN KINASE MEC1"/>
    <property type="match status" value="1"/>
</dbReference>
<dbReference type="PANTHER" id="PTHR11139">
    <property type="entry name" value="ATAXIA TELANGIECTASIA MUTATED ATM -RELATED"/>
    <property type="match status" value="1"/>
</dbReference>
<dbReference type="AlphaFoldDB" id="A0A8H4EZ51"/>
<keyword evidence="2" id="KW-0808">Transferase</keyword>
<feature type="domain" description="PI3K/PI4K catalytic" evidence="1">
    <location>
        <begin position="1"/>
        <end position="154"/>
    </location>
</feature>
<dbReference type="PROSITE" id="PS50290">
    <property type="entry name" value="PI3_4_KINASE_3"/>
    <property type="match status" value="1"/>
</dbReference>
<dbReference type="InterPro" id="IPR050517">
    <property type="entry name" value="DDR_Repair_Kinase"/>
</dbReference>
<dbReference type="EMBL" id="JAAECE010000007">
    <property type="protein sequence ID" value="KAF1798393.1"/>
    <property type="molecule type" value="Genomic_DNA"/>
</dbReference>
<comment type="caution">
    <text evidence="2">The sequence shown here is derived from an EMBL/GenBank/DDBJ whole genome shotgun (WGS) entry which is preliminary data.</text>
</comment>
<dbReference type="InterPro" id="IPR036940">
    <property type="entry name" value="PI3/4_kinase_cat_sf"/>
</dbReference>
<dbReference type="InterPro" id="IPR011009">
    <property type="entry name" value="Kinase-like_dom_sf"/>
</dbReference>
<sequence>PPVFYKWFLKHFPEPIQWLASRTRYVKTLAVMSIVGYVVGHVDNTMFDVTSGDTVHVDLNLVFGKGEDLSVPERVPFRLTQNLTHAMGVLESAGLYTKTCEVAMTVLLRNKQSLLGVFQTLLNELDAADSASQKVTLRSIQKGITKIIGSIQKK</sequence>
<accession>A0A8H4EZ51</accession>
<dbReference type="Pfam" id="PF00454">
    <property type="entry name" value="PI3_PI4_kinase"/>
    <property type="match status" value="1"/>
</dbReference>
<dbReference type="GO" id="GO:0006281">
    <property type="term" value="P:DNA repair"/>
    <property type="evidence" value="ECO:0007669"/>
    <property type="project" value="TreeGrafter"/>
</dbReference>
<feature type="non-terminal residue" evidence="2">
    <location>
        <position position="1"/>
    </location>
</feature>
<dbReference type="GO" id="GO:0005634">
    <property type="term" value="C:nucleus"/>
    <property type="evidence" value="ECO:0007669"/>
    <property type="project" value="TreeGrafter"/>
</dbReference>
<dbReference type="Proteomes" id="UP000469890">
    <property type="component" value="Unassembled WGS sequence"/>
</dbReference>
<evidence type="ECO:0000259" key="1">
    <source>
        <dbReference type="PROSITE" id="PS50290"/>
    </source>
</evidence>
<evidence type="ECO:0000313" key="2">
    <source>
        <dbReference type="EMBL" id="KAF1798393.1"/>
    </source>
</evidence>
<name>A0A8H4EZ51_MUCCL</name>
<dbReference type="Gene3D" id="1.10.1070.11">
    <property type="entry name" value="Phosphatidylinositol 3-/4-kinase, catalytic domain"/>
    <property type="match status" value="1"/>
</dbReference>
<reference evidence="2 3" key="1">
    <citation type="submission" date="2019-09" db="EMBL/GenBank/DDBJ databases">
        <authorList>
            <consortium name="DOE Joint Genome Institute"/>
            <person name="Mondo S.J."/>
            <person name="Navarro-Mendoza M.I."/>
            <person name="Perez-Arques C."/>
            <person name="Panchal S."/>
            <person name="Nicolas F.E."/>
            <person name="Ganguly P."/>
            <person name="Pangilinan J."/>
            <person name="Grigoriev I."/>
            <person name="Heitman J."/>
            <person name="Sanya K."/>
            <person name="Garre V."/>
        </authorList>
    </citation>
    <scope>NUCLEOTIDE SEQUENCE [LARGE SCALE GENOMIC DNA]</scope>
    <source>
        <strain evidence="2 3">MU402</strain>
    </source>
</reference>
<proteinExistence type="predicted"/>
<dbReference type="GO" id="GO:0005694">
    <property type="term" value="C:chromosome"/>
    <property type="evidence" value="ECO:0007669"/>
    <property type="project" value="TreeGrafter"/>
</dbReference>
<dbReference type="GO" id="GO:0004674">
    <property type="term" value="F:protein serine/threonine kinase activity"/>
    <property type="evidence" value="ECO:0007669"/>
    <property type="project" value="TreeGrafter"/>
</dbReference>
<organism evidence="2 3">
    <name type="scientific">Mucor circinelloides f. lusitanicus</name>
    <name type="common">Mucor racemosus var. lusitanicus</name>
    <dbReference type="NCBI Taxonomy" id="29924"/>
    <lineage>
        <taxon>Eukaryota</taxon>
        <taxon>Fungi</taxon>
        <taxon>Fungi incertae sedis</taxon>
        <taxon>Mucoromycota</taxon>
        <taxon>Mucoromycotina</taxon>
        <taxon>Mucoromycetes</taxon>
        <taxon>Mucorales</taxon>
        <taxon>Mucorineae</taxon>
        <taxon>Mucoraceae</taxon>
        <taxon>Mucor</taxon>
    </lineage>
</organism>
<keyword evidence="2" id="KW-0418">Kinase</keyword>
<evidence type="ECO:0000313" key="3">
    <source>
        <dbReference type="Proteomes" id="UP000469890"/>
    </source>
</evidence>
<dbReference type="GO" id="GO:0000077">
    <property type="term" value="P:DNA damage checkpoint signaling"/>
    <property type="evidence" value="ECO:0007669"/>
    <property type="project" value="TreeGrafter"/>
</dbReference>
<dbReference type="SMART" id="SM00146">
    <property type="entry name" value="PI3Kc"/>
    <property type="match status" value="1"/>
</dbReference>
<dbReference type="GO" id="GO:0000723">
    <property type="term" value="P:telomere maintenance"/>
    <property type="evidence" value="ECO:0007669"/>
    <property type="project" value="TreeGrafter"/>
</dbReference>
<dbReference type="SUPFAM" id="SSF56112">
    <property type="entry name" value="Protein kinase-like (PK-like)"/>
    <property type="match status" value="1"/>
</dbReference>
<dbReference type="InterPro" id="IPR000403">
    <property type="entry name" value="PI3/4_kinase_cat_dom"/>
</dbReference>
<gene>
    <name evidence="2" type="ORF">FB192DRAFT_1288584</name>
</gene>
<protein>
    <submittedName>
        <fullName evidence="2">Kinase-like domain-containing protein</fullName>
    </submittedName>
</protein>